<evidence type="ECO:0000313" key="1">
    <source>
        <dbReference type="EMBL" id="KAI9896469.1"/>
    </source>
</evidence>
<comment type="caution">
    <text evidence="1">The sequence shown here is derived from an EMBL/GenBank/DDBJ whole genome shotgun (WGS) entry which is preliminary data.</text>
</comment>
<dbReference type="EMBL" id="CM047948">
    <property type="protein sequence ID" value="KAI9896469.1"/>
    <property type="molecule type" value="Genomic_DNA"/>
</dbReference>
<sequence length="286" mass="29370">MSAPSTFQTLRGKVAIVTGASRGLGRTNHGDEGRGVQIVAAHTSDSSTAGIDALKAEIASLGGDPGTRCVGVKADLRRRDGAAEIVSRAVAAFGPRVDVLVNNAAAELVKPTAELTPEDFAHVYELNVLAPLLLVQQVMPYLPSCPSPSPEGEGEDGGSRGGEEGVGAAGGGRIINIASVGARQGLADLSLYCSSKAALEGLTRCWAEELGGSGHTVNCVNPGPVHSRMLDQIPRAIKERQRAATPAGRRFGTVGDVAGVVAWLAGEDSRWVTGQCISASGGYAMY</sequence>
<name>A0ACC0USH0_9HYPO</name>
<proteinExistence type="predicted"/>
<evidence type="ECO:0000313" key="2">
    <source>
        <dbReference type="Proteomes" id="UP001163324"/>
    </source>
</evidence>
<reference evidence="1" key="1">
    <citation type="submission" date="2022-10" db="EMBL/GenBank/DDBJ databases">
        <title>Complete Genome of Trichothecium roseum strain YXFP-22015, a Plant Pathogen Isolated from Citrus.</title>
        <authorList>
            <person name="Wang Y."/>
            <person name="Zhu L."/>
        </authorList>
    </citation>
    <scope>NUCLEOTIDE SEQUENCE</scope>
    <source>
        <strain evidence="1">YXFP-22015</strain>
    </source>
</reference>
<dbReference type="Proteomes" id="UP001163324">
    <property type="component" value="Chromosome 9"/>
</dbReference>
<organism evidence="1 2">
    <name type="scientific">Trichothecium roseum</name>
    <dbReference type="NCBI Taxonomy" id="47278"/>
    <lineage>
        <taxon>Eukaryota</taxon>
        <taxon>Fungi</taxon>
        <taxon>Dikarya</taxon>
        <taxon>Ascomycota</taxon>
        <taxon>Pezizomycotina</taxon>
        <taxon>Sordariomycetes</taxon>
        <taxon>Hypocreomycetidae</taxon>
        <taxon>Hypocreales</taxon>
        <taxon>Hypocreales incertae sedis</taxon>
        <taxon>Trichothecium</taxon>
    </lineage>
</organism>
<keyword evidence="2" id="KW-1185">Reference proteome</keyword>
<accession>A0ACC0USH0</accession>
<protein>
    <submittedName>
        <fullName evidence="1">Uncharacterized protein</fullName>
    </submittedName>
</protein>
<gene>
    <name evidence="1" type="ORF">N3K66_008641</name>
</gene>